<reference evidence="2 3" key="1">
    <citation type="journal article" date="2019" name="Biochem. Eng. J.">
        <title>Metabolic engineering of the marine bacteria Neptunomonas concharum for the production of acetoin and meso-2,3-butanediol from acetate.</title>
        <authorList>
            <person name="Li W."/>
            <person name="Pu N."/>
            <person name="Liu C.-X."/>
            <person name="Yuan Q.-P."/>
            <person name="Li Z.-J."/>
        </authorList>
    </citation>
    <scope>NUCLEOTIDE SEQUENCE [LARGE SCALE GENOMIC DNA]</scope>
    <source>
        <strain evidence="2 3">JCM17730</strain>
    </source>
</reference>
<organism evidence="2 3">
    <name type="scientific">Neptunomonas concharum</name>
    <dbReference type="NCBI Taxonomy" id="1031538"/>
    <lineage>
        <taxon>Bacteria</taxon>
        <taxon>Pseudomonadati</taxon>
        <taxon>Pseudomonadota</taxon>
        <taxon>Gammaproteobacteria</taxon>
        <taxon>Oceanospirillales</taxon>
        <taxon>Oceanospirillaceae</taxon>
        <taxon>Neptunomonas</taxon>
    </lineage>
</organism>
<dbReference type="PANTHER" id="PTHR38780">
    <property type="entry name" value="PROTEIN TUSC"/>
    <property type="match status" value="1"/>
</dbReference>
<proteinExistence type="inferred from homology"/>
<accession>A0A5P1RBQ5</accession>
<evidence type="ECO:0000313" key="2">
    <source>
        <dbReference type="EMBL" id="QEQ97033.1"/>
    </source>
</evidence>
<dbReference type="KEGG" id="ncu:F0U83_10090"/>
<gene>
    <name evidence="2" type="primary">tusC</name>
    <name evidence="2" type="ORF">F0U83_10090</name>
</gene>
<dbReference type="Proteomes" id="UP000324760">
    <property type="component" value="Chromosome"/>
</dbReference>
<dbReference type="Pfam" id="PF02635">
    <property type="entry name" value="DsrE"/>
    <property type="match status" value="1"/>
</dbReference>
<dbReference type="RefSeq" id="WP_138987657.1">
    <property type="nucleotide sequence ID" value="NZ_CP043869.1"/>
</dbReference>
<dbReference type="PANTHER" id="PTHR38780:SF1">
    <property type="entry name" value="PROTEIN TUSC"/>
    <property type="match status" value="1"/>
</dbReference>
<evidence type="ECO:0000313" key="3">
    <source>
        <dbReference type="Proteomes" id="UP000324760"/>
    </source>
</evidence>
<dbReference type="GO" id="GO:0016740">
    <property type="term" value="F:transferase activity"/>
    <property type="evidence" value="ECO:0007669"/>
    <property type="project" value="UniProtKB-KW"/>
</dbReference>
<name>A0A5P1RBQ5_9GAMM</name>
<keyword evidence="3" id="KW-1185">Reference proteome</keyword>
<dbReference type="AlphaFoldDB" id="A0A5P1RBQ5"/>
<comment type="similarity">
    <text evidence="1">Belongs to the DsrF/TusC family.</text>
</comment>
<dbReference type="InterPro" id="IPR027396">
    <property type="entry name" value="DsrEFH-like"/>
</dbReference>
<dbReference type="NCBIfam" id="NF001238">
    <property type="entry name" value="PRK00211.1"/>
    <property type="match status" value="1"/>
</dbReference>
<dbReference type="OrthoDB" id="9789418at2"/>
<protein>
    <submittedName>
        <fullName evidence="2">Sulfurtransferase complex subunit TusC</fullName>
    </submittedName>
</protein>
<sequence length="120" mass="13172">MQQKKLLIILSRAPYGNAHSKDALDIALTAAAFEQEVALLFCEDACSILLNSQQPEKTGQKNLASICSALPMYDIETLYVEQRALKENGINASDLILPAHEVDQAAIASLIRESDIVLRF</sequence>
<dbReference type="SUPFAM" id="SSF75169">
    <property type="entry name" value="DsrEFH-like"/>
    <property type="match status" value="1"/>
</dbReference>
<dbReference type="EMBL" id="CP043869">
    <property type="protein sequence ID" value="QEQ97033.1"/>
    <property type="molecule type" value="Genomic_DNA"/>
</dbReference>
<dbReference type="InterPro" id="IPR003787">
    <property type="entry name" value="Sulphur_relay_DsrE/F-like"/>
</dbReference>
<dbReference type="NCBIfam" id="TIGR03010">
    <property type="entry name" value="sulf_tusC_dsrF"/>
    <property type="match status" value="1"/>
</dbReference>
<dbReference type="InterPro" id="IPR017462">
    <property type="entry name" value="Sulphur_relay_TusC/DsrF"/>
</dbReference>
<evidence type="ECO:0000256" key="1">
    <source>
        <dbReference type="ARBA" id="ARBA00005996"/>
    </source>
</evidence>
<keyword evidence="2" id="KW-0808">Transferase</keyword>
<dbReference type="Gene3D" id="3.40.1260.10">
    <property type="entry name" value="DsrEFH-like"/>
    <property type="match status" value="1"/>
</dbReference>